<evidence type="ECO:0000313" key="1">
    <source>
        <dbReference type="EMBL" id="OAM76940.1"/>
    </source>
</evidence>
<dbReference type="RefSeq" id="WP_067456523.1">
    <property type="nucleotide sequence ID" value="NZ_LVVY01000089.1"/>
</dbReference>
<dbReference type="STRING" id="1770058.A3840_11405"/>
<dbReference type="Proteomes" id="UP000078389">
    <property type="component" value="Unassembled WGS sequence"/>
</dbReference>
<proteinExistence type="predicted"/>
<keyword evidence="2" id="KW-1185">Reference proteome</keyword>
<name>A0A178HWV8_9HYPH</name>
<organism evidence="1 2">
    <name type="scientific">Devosia elaeis</name>
    <dbReference type="NCBI Taxonomy" id="1770058"/>
    <lineage>
        <taxon>Bacteria</taxon>
        <taxon>Pseudomonadati</taxon>
        <taxon>Pseudomonadota</taxon>
        <taxon>Alphaproteobacteria</taxon>
        <taxon>Hyphomicrobiales</taxon>
        <taxon>Devosiaceae</taxon>
        <taxon>Devosia</taxon>
    </lineage>
</organism>
<dbReference type="AlphaFoldDB" id="A0A178HWV8"/>
<dbReference type="EMBL" id="LVVY01000089">
    <property type="protein sequence ID" value="OAM76940.1"/>
    <property type="molecule type" value="Genomic_DNA"/>
</dbReference>
<evidence type="ECO:0000313" key="2">
    <source>
        <dbReference type="Proteomes" id="UP000078389"/>
    </source>
</evidence>
<sequence length="74" mass="8395">MTTQLNKESSVKTIDRVAVEIGEDVNWLLEIAIEMEPGDGVIWVFSLDDKDGVMAFTPNGIECLHDLIREHRRP</sequence>
<dbReference type="OrthoDB" id="7574088at2"/>
<protein>
    <submittedName>
        <fullName evidence="1">Uncharacterized protein</fullName>
    </submittedName>
</protein>
<comment type="caution">
    <text evidence="1">The sequence shown here is derived from an EMBL/GenBank/DDBJ whole genome shotgun (WGS) entry which is preliminary data.</text>
</comment>
<reference evidence="1 2" key="1">
    <citation type="submission" date="2016-03" db="EMBL/GenBank/DDBJ databases">
        <title>Genome sequencing of Devosia sp. S37.</title>
        <authorList>
            <person name="Mohd Nor M."/>
        </authorList>
    </citation>
    <scope>NUCLEOTIDE SEQUENCE [LARGE SCALE GENOMIC DNA]</scope>
    <source>
        <strain evidence="1 2">S37</strain>
    </source>
</reference>
<accession>A0A178HWV8</accession>
<gene>
    <name evidence="1" type="ORF">A3840_11405</name>
</gene>